<keyword evidence="2" id="KW-1185">Reference proteome</keyword>
<name>A0A239KU03_9BACT</name>
<sequence>MLFLESYYTQLKQILNIFAAQYISPKTMKKVMLTAALVLGALQLQAQQRPVKKPSKEVLEYFAGSWSGEGEFASGKPISADLSFKASLDSSWIEYEHIDRAPNSYKATSWWGTDQQTGEFVAYIFDSLGGSRKFTGDGWRNGKLVLTNQQEHPQGGTMWQHFIYERLSEDSFKMTFELSKDGVNWRMVDYLVFDRAKGNRI</sequence>
<gene>
    <name evidence="1" type="ORF">SAMN06296052_13126</name>
</gene>
<evidence type="ECO:0000313" key="2">
    <source>
        <dbReference type="Proteomes" id="UP000198432"/>
    </source>
</evidence>
<evidence type="ECO:0000313" key="1">
    <source>
        <dbReference type="EMBL" id="SNT21063.1"/>
    </source>
</evidence>
<dbReference type="Proteomes" id="UP000198432">
    <property type="component" value="Unassembled WGS sequence"/>
</dbReference>
<reference evidence="2" key="1">
    <citation type="submission" date="2017-06" db="EMBL/GenBank/DDBJ databases">
        <authorList>
            <person name="Varghese N."/>
            <person name="Submissions S."/>
        </authorList>
    </citation>
    <scope>NUCLEOTIDE SEQUENCE [LARGE SCALE GENOMIC DNA]</scope>
    <source>
        <strain evidence="2">NKM1</strain>
    </source>
</reference>
<dbReference type="AlphaFoldDB" id="A0A239KU03"/>
<dbReference type="EMBL" id="FZOQ01000031">
    <property type="protein sequence ID" value="SNT21063.1"/>
    <property type="molecule type" value="Genomic_DNA"/>
</dbReference>
<organism evidence="1 2">
    <name type="scientific">Pontibacter ummariensis</name>
    <dbReference type="NCBI Taxonomy" id="1610492"/>
    <lineage>
        <taxon>Bacteria</taxon>
        <taxon>Pseudomonadati</taxon>
        <taxon>Bacteroidota</taxon>
        <taxon>Cytophagia</taxon>
        <taxon>Cytophagales</taxon>
        <taxon>Hymenobacteraceae</taxon>
        <taxon>Pontibacter</taxon>
    </lineage>
</organism>
<accession>A0A239KU03</accession>
<evidence type="ECO:0008006" key="3">
    <source>
        <dbReference type="Google" id="ProtNLM"/>
    </source>
</evidence>
<proteinExistence type="predicted"/>
<protein>
    <recommendedName>
        <fullName evidence="3">DUF1579 domain-containing protein</fullName>
    </recommendedName>
</protein>